<dbReference type="Pfam" id="PF00877">
    <property type="entry name" value="NLPC_P60"/>
    <property type="match status" value="1"/>
</dbReference>
<dbReference type="PANTHER" id="PTHR47053">
    <property type="entry name" value="MUREIN DD-ENDOPEPTIDASE MEPH-RELATED"/>
    <property type="match status" value="1"/>
</dbReference>
<organism evidence="6">
    <name type="scientific">uncultured Caudovirales phage</name>
    <dbReference type="NCBI Taxonomy" id="2100421"/>
    <lineage>
        <taxon>Viruses</taxon>
        <taxon>Duplodnaviria</taxon>
        <taxon>Heunggongvirae</taxon>
        <taxon>Uroviricota</taxon>
        <taxon>Caudoviricetes</taxon>
        <taxon>Peduoviridae</taxon>
        <taxon>Maltschvirus</taxon>
        <taxon>Maltschvirus maltsch</taxon>
    </lineage>
</organism>
<feature type="domain" description="NlpC/P60" evidence="5">
    <location>
        <begin position="46"/>
        <end position="166"/>
    </location>
</feature>
<dbReference type="InterPro" id="IPR038765">
    <property type="entry name" value="Papain-like_cys_pep_sf"/>
</dbReference>
<comment type="similarity">
    <text evidence="1">Belongs to the peptidase C40 family.</text>
</comment>
<evidence type="ECO:0000313" key="6">
    <source>
        <dbReference type="EMBL" id="CAB5218316.1"/>
    </source>
</evidence>
<protein>
    <submittedName>
        <fullName evidence="6">Endopeptidase, NLPC/P60 domain containing protein</fullName>
    </submittedName>
</protein>
<evidence type="ECO:0000256" key="4">
    <source>
        <dbReference type="ARBA" id="ARBA00022807"/>
    </source>
</evidence>
<dbReference type="InterPro" id="IPR000064">
    <property type="entry name" value="NLP_P60_dom"/>
</dbReference>
<dbReference type="InterPro" id="IPR051202">
    <property type="entry name" value="Peptidase_C40"/>
</dbReference>
<dbReference type="EMBL" id="LR798260">
    <property type="protein sequence ID" value="CAB5218316.1"/>
    <property type="molecule type" value="Genomic_DNA"/>
</dbReference>
<keyword evidence="4" id="KW-0788">Thiol protease</keyword>
<keyword evidence="2" id="KW-0645">Protease</keyword>
<dbReference type="PANTHER" id="PTHR47053:SF1">
    <property type="entry name" value="MUREIN DD-ENDOPEPTIDASE MEPH-RELATED"/>
    <property type="match status" value="1"/>
</dbReference>
<dbReference type="GO" id="GO:0001897">
    <property type="term" value="P:symbiont-mediated cytolysis of host cell"/>
    <property type="evidence" value="ECO:0007669"/>
    <property type="project" value="UniProtKB-ARBA"/>
</dbReference>
<evidence type="ECO:0000256" key="3">
    <source>
        <dbReference type="ARBA" id="ARBA00022801"/>
    </source>
</evidence>
<evidence type="ECO:0000259" key="5">
    <source>
        <dbReference type="PROSITE" id="PS51935"/>
    </source>
</evidence>
<dbReference type="GO" id="GO:0006508">
    <property type="term" value="P:proteolysis"/>
    <property type="evidence" value="ECO:0007669"/>
    <property type="project" value="UniProtKB-KW"/>
</dbReference>
<dbReference type="SUPFAM" id="SSF54001">
    <property type="entry name" value="Cysteine proteinases"/>
    <property type="match status" value="1"/>
</dbReference>
<proteinExistence type="inferred from homology"/>
<sequence>MKTKLVVAVLALLCLNSGQIYAQADSKPDVSKITNFNKALFHNQIVHKRNQALTVAISRVHKTAYVFSGDKPSGWDCSGLVRWVYSQAGITLPHSANAQGHLGSRVSNPKRGDIVVFAYVGRQDFYHAAIYLGQGLILNANLEYGTTVIEPLTNFDKSQIRFVRVL</sequence>
<dbReference type="GO" id="GO:0008234">
    <property type="term" value="F:cysteine-type peptidase activity"/>
    <property type="evidence" value="ECO:0007669"/>
    <property type="project" value="UniProtKB-KW"/>
</dbReference>
<dbReference type="Gene3D" id="3.90.1720.10">
    <property type="entry name" value="endopeptidase domain like (from Nostoc punctiforme)"/>
    <property type="match status" value="1"/>
</dbReference>
<dbReference type="PROSITE" id="PS51935">
    <property type="entry name" value="NLPC_P60"/>
    <property type="match status" value="1"/>
</dbReference>
<evidence type="ECO:0000256" key="1">
    <source>
        <dbReference type="ARBA" id="ARBA00007074"/>
    </source>
</evidence>
<name>A0A6J7WKL4_9CAUD</name>
<evidence type="ECO:0000256" key="2">
    <source>
        <dbReference type="ARBA" id="ARBA00022670"/>
    </source>
</evidence>
<accession>A0A6J7WKL4</accession>
<reference evidence="6" key="1">
    <citation type="submission" date="2020-05" db="EMBL/GenBank/DDBJ databases">
        <authorList>
            <person name="Chiriac C."/>
            <person name="Salcher M."/>
            <person name="Ghai R."/>
            <person name="Kavagutti S V."/>
        </authorList>
    </citation>
    <scope>NUCLEOTIDE SEQUENCE</scope>
</reference>
<gene>
    <name evidence="6" type="ORF">UFOVP219_2</name>
</gene>
<keyword evidence="3" id="KW-0378">Hydrolase</keyword>